<dbReference type="EMBL" id="BGZK01001377">
    <property type="protein sequence ID" value="GBP78637.1"/>
    <property type="molecule type" value="Genomic_DNA"/>
</dbReference>
<dbReference type="Proteomes" id="UP000299102">
    <property type="component" value="Unassembled WGS sequence"/>
</dbReference>
<proteinExistence type="predicted"/>
<evidence type="ECO:0000313" key="1">
    <source>
        <dbReference type="EMBL" id="GBP78637.1"/>
    </source>
</evidence>
<protein>
    <submittedName>
        <fullName evidence="1">Uncharacterized protein</fullName>
    </submittedName>
</protein>
<sequence>MEARMSEIGRPRYKPRKLPLDLNVISLKGHVCIPIISHADNFELWQPIASYMDRELGPLRSELSQRRSTRSSPRLPLY</sequence>
<keyword evidence="2" id="KW-1185">Reference proteome</keyword>
<comment type="caution">
    <text evidence="1">The sequence shown here is derived from an EMBL/GenBank/DDBJ whole genome shotgun (WGS) entry which is preliminary data.</text>
</comment>
<accession>A0A4C1YW76</accession>
<gene>
    <name evidence="1" type="ORF">EVAR_80647_1</name>
</gene>
<name>A0A4C1YW76_EUMVA</name>
<reference evidence="1 2" key="1">
    <citation type="journal article" date="2019" name="Commun. Biol.">
        <title>The bagworm genome reveals a unique fibroin gene that provides high tensile strength.</title>
        <authorList>
            <person name="Kono N."/>
            <person name="Nakamura H."/>
            <person name="Ohtoshi R."/>
            <person name="Tomita M."/>
            <person name="Numata K."/>
            <person name="Arakawa K."/>
        </authorList>
    </citation>
    <scope>NUCLEOTIDE SEQUENCE [LARGE SCALE GENOMIC DNA]</scope>
</reference>
<organism evidence="1 2">
    <name type="scientific">Eumeta variegata</name>
    <name type="common">Bagworm moth</name>
    <name type="synonym">Eumeta japonica</name>
    <dbReference type="NCBI Taxonomy" id="151549"/>
    <lineage>
        <taxon>Eukaryota</taxon>
        <taxon>Metazoa</taxon>
        <taxon>Ecdysozoa</taxon>
        <taxon>Arthropoda</taxon>
        <taxon>Hexapoda</taxon>
        <taxon>Insecta</taxon>
        <taxon>Pterygota</taxon>
        <taxon>Neoptera</taxon>
        <taxon>Endopterygota</taxon>
        <taxon>Lepidoptera</taxon>
        <taxon>Glossata</taxon>
        <taxon>Ditrysia</taxon>
        <taxon>Tineoidea</taxon>
        <taxon>Psychidae</taxon>
        <taxon>Oiketicinae</taxon>
        <taxon>Eumeta</taxon>
    </lineage>
</organism>
<dbReference type="AlphaFoldDB" id="A0A4C1YW76"/>
<evidence type="ECO:0000313" key="2">
    <source>
        <dbReference type="Proteomes" id="UP000299102"/>
    </source>
</evidence>